<gene>
    <name evidence="2" type="ordered locus">Acid_5722</name>
</gene>
<protein>
    <recommendedName>
        <fullName evidence="3">Adhesin domain-containing protein</fullName>
    </recommendedName>
</protein>
<evidence type="ECO:0008006" key="3">
    <source>
        <dbReference type="Google" id="ProtNLM"/>
    </source>
</evidence>
<name>Q01UK1_SOLUE</name>
<evidence type="ECO:0000313" key="2">
    <source>
        <dbReference type="EMBL" id="ABJ86669.1"/>
    </source>
</evidence>
<dbReference type="OrthoDB" id="113158at2"/>
<keyword evidence="1" id="KW-0732">Signal</keyword>
<sequence precursor="true">MRRSALFSVVVILGLLPPSSVSQQAGVTREGNRFVRDFHGNAPPSRRLRINAHGPVTVHAGIAPSLQYSVRLSVQARTENEARRVLQQYSIHQESRGDTLVLTAPPGPVISTVFVKAPRLEHVVVSTSDGAVEATGVEGPVEIDTGGGEIAADRIRGDCKLVTGAGDIRVGTCGSLQCSSGAGKILVGTIQGSAVMETFGGDITVTEVAGPLRADTGGGAIHISKAGAAVNVTTGGGQIIVERAGGIVTARNMAGPVKVGAAAGVQCESASGGINVSNITGAMNVSTSLGNIMASLLSGKLFAESFLATGNGDITVFIPSNVGVNIRAQNDLADTTRRIAVEFPGVRVRRQGRLIVAEGPVNGGGPLLQISATVGTIFIRKQQ</sequence>
<dbReference type="KEGG" id="sus:Acid_5722"/>
<dbReference type="AlphaFoldDB" id="Q01UK1"/>
<accession>Q01UK1</accession>
<dbReference type="HOGENOM" id="CLU_721410_0_0_0"/>
<dbReference type="eggNOG" id="COG3595">
    <property type="taxonomic scope" value="Bacteria"/>
</dbReference>
<dbReference type="PANTHER" id="PTHR34094:SF1">
    <property type="entry name" value="PROTEIN FAM185A"/>
    <property type="match status" value="1"/>
</dbReference>
<dbReference type="STRING" id="234267.Acid_5722"/>
<dbReference type="PANTHER" id="PTHR34094">
    <property type="match status" value="1"/>
</dbReference>
<reference evidence="2" key="1">
    <citation type="submission" date="2006-10" db="EMBL/GenBank/DDBJ databases">
        <title>Complete sequence of Solibacter usitatus Ellin6076.</title>
        <authorList>
            <consortium name="US DOE Joint Genome Institute"/>
            <person name="Copeland A."/>
            <person name="Lucas S."/>
            <person name="Lapidus A."/>
            <person name="Barry K."/>
            <person name="Detter J.C."/>
            <person name="Glavina del Rio T."/>
            <person name="Hammon N."/>
            <person name="Israni S."/>
            <person name="Dalin E."/>
            <person name="Tice H."/>
            <person name="Pitluck S."/>
            <person name="Thompson L.S."/>
            <person name="Brettin T."/>
            <person name="Bruce D."/>
            <person name="Han C."/>
            <person name="Tapia R."/>
            <person name="Gilna P."/>
            <person name="Schmutz J."/>
            <person name="Larimer F."/>
            <person name="Land M."/>
            <person name="Hauser L."/>
            <person name="Kyrpides N."/>
            <person name="Mikhailova N."/>
            <person name="Janssen P.H."/>
            <person name="Kuske C.R."/>
            <person name="Richardson P."/>
        </authorList>
    </citation>
    <scope>NUCLEOTIDE SEQUENCE</scope>
    <source>
        <strain evidence="2">Ellin6076</strain>
    </source>
</reference>
<dbReference type="InParanoid" id="Q01UK1"/>
<feature type="signal peptide" evidence="1">
    <location>
        <begin position="1"/>
        <end position="23"/>
    </location>
</feature>
<proteinExistence type="predicted"/>
<dbReference type="EMBL" id="CP000473">
    <property type="protein sequence ID" value="ABJ86669.1"/>
    <property type="molecule type" value="Genomic_DNA"/>
</dbReference>
<evidence type="ECO:0000256" key="1">
    <source>
        <dbReference type="SAM" id="SignalP"/>
    </source>
</evidence>
<feature type="chain" id="PRO_5004162476" description="Adhesin domain-containing protein" evidence="1">
    <location>
        <begin position="24"/>
        <end position="383"/>
    </location>
</feature>
<organism evidence="2">
    <name type="scientific">Solibacter usitatus (strain Ellin6076)</name>
    <dbReference type="NCBI Taxonomy" id="234267"/>
    <lineage>
        <taxon>Bacteria</taxon>
        <taxon>Pseudomonadati</taxon>
        <taxon>Acidobacteriota</taxon>
        <taxon>Terriglobia</taxon>
        <taxon>Bryobacterales</taxon>
        <taxon>Solibacteraceae</taxon>
        <taxon>Candidatus Solibacter</taxon>
    </lineage>
</organism>